<dbReference type="Proteomes" id="UP001152799">
    <property type="component" value="Chromosome 1"/>
</dbReference>
<protein>
    <recommendedName>
        <fullName evidence="4">F-box domain-containing protein</fullName>
    </recommendedName>
</protein>
<gene>
    <name evidence="2" type="ORF">CEUTPL_LOCUS1696</name>
</gene>
<dbReference type="EMBL" id="OU892277">
    <property type="protein sequence ID" value="CAG9760983.1"/>
    <property type="molecule type" value="Genomic_DNA"/>
</dbReference>
<feature type="region of interest" description="Disordered" evidence="1">
    <location>
        <begin position="79"/>
        <end position="104"/>
    </location>
</feature>
<evidence type="ECO:0008006" key="4">
    <source>
        <dbReference type="Google" id="ProtNLM"/>
    </source>
</evidence>
<keyword evidence="3" id="KW-1185">Reference proteome</keyword>
<accession>A0A9N9MFY9</accession>
<dbReference type="SUPFAM" id="SSF81383">
    <property type="entry name" value="F-box domain"/>
    <property type="match status" value="1"/>
</dbReference>
<organism evidence="2 3">
    <name type="scientific">Ceutorhynchus assimilis</name>
    <name type="common">cabbage seed weevil</name>
    <dbReference type="NCBI Taxonomy" id="467358"/>
    <lineage>
        <taxon>Eukaryota</taxon>
        <taxon>Metazoa</taxon>
        <taxon>Ecdysozoa</taxon>
        <taxon>Arthropoda</taxon>
        <taxon>Hexapoda</taxon>
        <taxon>Insecta</taxon>
        <taxon>Pterygota</taxon>
        <taxon>Neoptera</taxon>
        <taxon>Endopterygota</taxon>
        <taxon>Coleoptera</taxon>
        <taxon>Polyphaga</taxon>
        <taxon>Cucujiformia</taxon>
        <taxon>Curculionidae</taxon>
        <taxon>Ceutorhynchinae</taxon>
        <taxon>Ceutorhynchus</taxon>
    </lineage>
</organism>
<reference evidence="2" key="1">
    <citation type="submission" date="2022-01" db="EMBL/GenBank/DDBJ databases">
        <authorList>
            <person name="King R."/>
        </authorList>
    </citation>
    <scope>NUCLEOTIDE SEQUENCE</scope>
</reference>
<dbReference type="Gene3D" id="1.20.1280.50">
    <property type="match status" value="1"/>
</dbReference>
<evidence type="ECO:0000313" key="3">
    <source>
        <dbReference type="Proteomes" id="UP001152799"/>
    </source>
</evidence>
<evidence type="ECO:0000256" key="1">
    <source>
        <dbReference type="SAM" id="MobiDB-lite"/>
    </source>
</evidence>
<name>A0A9N9MFY9_9CUCU</name>
<evidence type="ECO:0000313" key="2">
    <source>
        <dbReference type="EMBL" id="CAG9760983.1"/>
    </source>
</evidence>
<dbReference type="AlphaFoldDB" id="A0A9N9MFY9"/>
<dbReference type="OrthoDB" id="6771723at2759"/>
<proteinExistence type="predicted"/>
<dbReference type="InterPro" id="IPR036047">
    <property type="entry name" value="F-box-like_dom_sf"/>
</dbReference>
<sequence>MYSLLPFITTDMLPEMPIEVWCIILRMLDSKSLLSGVRSSSYFSSMARGDPILRQKVRRAFKEEKEEIVARLRRPGIATRVDRPSKQSGLYSKNSQKKTTIKKEPKMFKVCRAAKKEKESSDLKIRSNVCKSSRYNPYRI</sequence>